<dbReference type="EMBL" id="CAJNOR010005640">
    <property type="protein sequence ID" value="CAF1570761.1"/>
    <property type="molecule type" value="Genomic_DNA"/>
</dbReference>
<dbReference type="GO" id="GO:0008270">
    <property type="term" value="F:zinc ion binding"/>
    <property type="evidence" value="ECO:0007669"/>
    <property type="project" value="UniProtKB-KW"/>
</dbReference>
<feature type="repeat" description="NHL" evidence="2">
    <location>
        <begin position="259"/>
        <end position="299"/>
    </location>
</feature>
<dbReference type="PANTHER" id="PTHR24104:SF25">
    <property type="entry name" value="PROTEIN LIN-41"/>
    <property type="match status" value="1"/>
</dbReference>
<evidence type="ECO:0000256" key="2">
    <source>
        <dbReference type="PROSITE-ProRule" id="PRU00504"/>
    </source>
</evidence>
<dbReference type="PANTHER" id="PTHR24104">
    <property type="entry name" value="E3 UBIQUITIN-PROTEIN LIGASE NHLRC1-RELATED"/>
    <property type="match status" value="1"/>
</dbReference>
<dbReference type="InterPro" id="IPR011042">
    <property type="entry name" value="6-blade_b-propeller_TolB-like"/>
</dbReference>
<dbReference type="AlphaFoldDB" id="A0A815YHZ1"/>
<dbReference type="Gene3D" id="2.40.10.500">
    <property type="match status" value="1"/>
</dbReference>
<comment type="caution">
    <text evidence="3">The sequence shown here is derived from an EMBL/GenBank/DDBJ whole genome shotgun (WGS) entry which is preliminary data.</text>
</comment>
<proteinExistence type="predicted"/>
<evidence type="ECO:0008006" key="5">
    <source>
        <dbReference type="Google" id="ProtNLM"/>
    </source>
</evidence>
<evidence type="ECO:0000256" key="1">
    <source>
        <dbReference type="ARBA" id="ARBA00022737"/>
    </source>
</evidence>
<protein>
    <recommendedName>
        <fullName evidence="5">NHL repeat containing protein-like protein</fullName>
    </recommendedName>
</protein>
<sequence length="360" mass="39668">MLLHHTTGMIDLWYNRPKFSSNASWNSSAITFANQSTFGRFPRGLFVDISNTIYAGSWLNNIVKVWYHGSSTSVRTITNDINFPYGLFASKDGDIYIDNGARNRRVDKWTPNATHSSSVMTISNPCWSLFIDTNNSLYCSLERSHQVVKVDLSSNSMIPIKVAGNGTAGSTPSLLNEPNGIFVDTDFTLYVAECGNNRIQRFNLGDPNGTTVVGSTAPKTISLKCPTSVILDGNGFLFIMDSRNNRIIAQNSLGFQCIAGCSGTGGSEPNQLSNAQYIAFDTYGNIFVTDYNNHRIQKFIIISNTLTTTTTTTTTTRTTAEITTTDMITSTIPIVIFHVCKIPKGILIDEFGILYICDVW</sequence>
<dbReference type="PROSITE" id="PS51125">
    <property type="entry name" value="NHL"/>
    <property type="match status" value="1"/>
</dbReference>
<organism evidence="3 4">
    <name type="scientific">Adineta ricciae</name>
    <name type="common">Rotifer</name>
    <dbReference type="NCBI Taxonomy" id="249248"/>
    <lineage>
        <taxon>Eukaryota</taxon>
        <taxon>Metazoa</taxon>
        <taxon>Spiralia</taxon>
        <taxon>Gnathifera</taxon>
        <taxon>Rotifera</taxon>
        <taxon>Eurotatoria</taxon>
        <taxon>Bdelloidea</taxon>
        <taxon>Adinetida</taxon>
        <taxon>Adinetidae</taxon>
        <taxon>Adineta</taxon>
    </lineage>
</organism>
<dbReference type="Gene3D" id="2.120.10.30">
    <property type="entry name" value="TolB, C-terminal domain"/>
    <property type="match status" value="2"/>
</dbReference>
<dbReference type="InterPro" id="IPR050952">
    <property type="entry name" value="TRIM-NHL_E3_ligases"/>
</dbReference>
<dbReference type="CDD" id="cd05819">
    <property type="entry name" value="NHL"/>
    <property type="match status" value="1"/>
</dbReference>
<reference evidence="3" key="1">
    <citation type="submission" date="2021-02" db="EMBL/GenBank/DDBJ databases">
        <authorList>
            <person name="Nowell W R."/>
        </authorList>
    </citation>
    <scope>NUCLEOTIDE SEQUENCE</scope>
</reference>
<dbReference type="InterPro" id="IPR001258">
    <property type="entry name" value="NHL_repeat"/>
</dbReference>
<keyword evidence="1" id="KW-0677">Repeat</keyword>
<dbReference type="SUPFAM" id="SSF101898">
    <property type="entry name" value="NHL repeat"/>
    <property type="match status" value="1"/>
</dbReference>
<dbReference type="Pfam" id="PF01436">
    <property type="entry name" value="NHL"/>
    <property type="match status" value="1"/>
</dbReference>
<evidence type="ECO:0000313" key="4">
    <source>
        <dbReference type="Proteomes" id="UP000663828"/>
    </source>
</evidence>
<dbReference type="Proteomes" id="UP000663828">
    <property type="component" value="Unassembled WGS sequence"/>
</dbReference>
<name>A0A815YHZ1_ADIRI</name>
<evidence type="ECO:0000313" key="3">
    <source>
        <dbReference type="EMBL" id="CAF1570761.1"/>
    </source>
</evidence>
<gene>
    <name evidence="3" type="ORF">XAT740_LOCUS44454</name>
</gene>
<keyword evidence="4" id="KW-1185">Reference proteome</keyword>
<accession>A0A815YHZ1</accession>